<reference evidence="2 3" key="1">
    <citation type="submission" date="2024-07" db="EMBL/GenBank/DDBJ databases">
        <title>Novosphingobium kalidii RD2P27.</title>
        <authorList>
            <person name="Sun J.-Q."/>
        </authorList>
    </citation>
    <scope>NUCLEOTIDE SEQUENCE [LARGE SCALE GENOMIC DNA]</scope>
    <source>
        <strain evidence="2 3">RD2P27</strain>
    </source>
</reference>
<dbReference type="Proteomes" id="UP001548713">
    <property type="component" value="Unassembled WGS sequence"/>
</dbReference>
<dbReference type="Gene3D" id="1.10.443.10">
    <property type="entry name" value="Intergrase catalytic core"/>
    <property type="match status" value="1"/>
</dbReference>
<comment type="caution">
    <text evidence="2">The sequence shown here is derived from an EMBL/GenBank/DDBJ whole genome shotgun (WGS) entry which is preliminary data.</text>
</comment>
<name>A0ABV2D254_9SPHN</name>
<accession>A0ABV2D254</accession>
<dbReference type="RefSeq" id="WP_353984425.1">
    <property type="nucleotide sequence ID" value="NZ_JBEWLY010000015.1"/>
</dbReference>
<dbReference type="InterPro" id="IPR011010">
    <property type="entry name" value="DNA_brk_join_enz"/>
</dbReference>
<sequence length="91" mass="9957">MKFTPQGRVGTKAMSDHGAALVMKAAAAAAGYDPAAFSGHSLRAGFFTEAASQGEDLFRMKRQSRHKSTDMVAEYVRPHDDWVDHAGRRFS</sequence>
<gene>
    <name evidence="2" type="ORF">ABVV53_10730</name>
</gene>
<dbReference type="SUPFAM" id="SSF56349">
    <property type="entry name" value="DNA breaking-rejoining enzymes"/>
    <property type="match status" value="1"/>
</dbReference>
<keyword evidence="1" id="KW-0233">DNA recombination</keyword>
<evidence type="ECO:0000256" key="1">
    <source>
        <dbReference type="ARBA" id="ARBA00023172"/>
    </source>
</evidence>
<dbReference type="EMBL" id="JBEWLY010000015">
    <property type="protein sequence ID" value="MET1755928.1"/>
    <property type="molecule type" value="Genomic_DNA"/>
</dbReference>
<organism evidence="2 3">
    <name type="scientific">Novosphingobium kalidii</name>
    <dbReference type="NCBI Taxonomy" id="3230299"/>
    <lineage>
        <taxon>Bacteria</taxon>
        <taxon>Pseudomonadati</taxon>
        <taxon>Pseudomonadota</taxon>
        <taxon>Alphaproteobacteria</taxon>
        <taxon>Sphingomonadales</taxon>
        <taxon>Sphingomonadaceae</taxon>
        <taxon>Novosphingobium</taxon>
    </lineage>
</organism>
<proteinExistence type="predicted"/>
<dbReference type="InterPro" id="IPR013762">
    <property type="entry name" value="Integrase-like_cat_sf"/>
</dbReference>
<protein>
    <recommendedName>
        <fullName evidence="4">Phage integrase family protein</fullName>
    </recommendedName>
</protein>
<evidence type="ECO:0008006" key="4">
    <source>
        <dbReference type="Google" id="ProtNLM"/>
    </source>
</evidence>
<evidence type="ECO:0000313" key="3">
    <source>
        <dbReference type="Proteomes" id="UP001548713"/>
    </source>
</evidence>
<evidence type="ECO:0000313" key="2">
    <source>
        <dbReference type="EMBL" id="MET1755928.1"/>
    </source>
</evidence>
<keyword evidence="3" id="KW-1185">Reference proteome</keyword>